<evidence type="ECO:0000313" key="5">
    <source>
        <dbReference type="Proteomes" id="UP000265581"/>
    </source>
</evidence>
<dbReference type="InterPro" id="IPR036928">
    <property type="entry name" value="AS_sf"/>
</dbReference>
<dbReference type="Pfam" id="PF16640">
    <property type="entry name" value="Big_3_5"/>
    <property type="match status" value="1"/>
</dbReference>
<organism evidence="4 5">
    <name type="scientific">Aeromicrobium endophyticum</name>
    <dbReference type="NCBI Taxonomy" id="2292704"/>
    <lineage>
        <taxon>Bacteria</taxon>
        <taxon>Bacillati</taxon>
        <taxon>Actinomycetota</taxon>
        <taxon>Actinomycetes</taxon>
        <taxon>Propionibacteriales</taxon>
        <taxon>Nocardioidaceae</taxon>
        <taxon>Aeromicrobium</taxon>
    </lineage>
</organism>
<dbReference type="Gene3D" id="3.90.1300.10">
    <property type="entry name" value="Amidase signature (AS) domain"/>
    <property type="match status" value="1"/>
</dbReference>
<evidence type="ECO:0000259" key="3">
    <source>
        <dbReference type="Pfam" id="PF16640"/>
    </source>
</evidence>
<protein>
    <submittedName>
        <fullName evidence="4">Amidase</fullName>
    </submittedName>
</protein>
<dbReference type="SUPFAM" id="SSF75304">
    <property type="entry name" value="Amidase signature (AS) enzymes"/>
    <property type="match status" value="1"/>
</dbReference>
<feature type="chain" id="PRO_5016753519" evidence="1">
    <location>
        <begin position="36"/>
        <end position="1019"/>
    </location>
</feature>
<dbReference type="OrthoDB" id="182039at2"/>
<dbReference type="EMBL" id="QUBR01000002">
    <property type="protein sequence ID" value="REK70828.1"/>
    <property type="molecule type" value="Genomic_DNA"/>
</dbReference>
<dbReference type="Proteomes" id="UP000265581">
    <property type="component" value="Unassembled WGS sequence"/>
</dbReference>
<reference evidence="4 5" key="1">
    <citation type="submission" date="2018-08" db="EMBL/GenBank/DDBJ databases">
        <title>Aeromicrobium sp. M2KJ-4, whole genome shotgun sequence.</title>
        <authorList>
            <person name="Tuo L."/>
        </authorList>
    </citation>
    <scope>NUCLEOTIDE SEQUENCE [LARGE SCALE GENOMIC DNA]</scope>
    <source>
        <strain evidence="4 5">M2KJ-4</strain>
    </source>
</reference>
<feature type="domain" description="Amidase" evidence="2">
    <location>
        <begin position="351"/>
        <end position="808"/>
    </location>
</feature>
<dbReference type="GO" id="GO:0005975">
    <property type="term" value="P:carbohydrate metabolic process"/>
    <property type="evidence" value="ECO:0007669"/>
    <property type="project" value="UniProtKB-ARBA"/>
</dbReference>
<name>A0A371P5J5_9ACTN</name>
<dbReference type="RefSeq" id="WP_119705412.1">
    <property type="nucleotide sequence ID" value="NZ_JBHSOI010000002.1"/>
</dbReference>
<feature type="domain" description="Bacterial Ig-like" evidence="3">
    <location>
        <begin position="844"/>
        <end position="921"/>
    </location>
</feature>
<evidence type="ECO:0000313" key="4">
    <source>
        <dbReference type="EMBL" id="REK70828.1"/>
    </source>
</evidence>
<dbReference type="Gene3D" id="2.60.40.10">
    <property type="entry name" value="Immunoglobulins"/>
    <property type="match status" value="1"/>
</dbReference>
<keyword evidence="1" id="KW-0732">Signal</keyword>
<dbReference type="InterPro" id="IPR013783">
    <property type="entry name" value="Ig-like_fold"/>
</dbReference>
<dbReference type="InterPro" id="IPR032109">
    <property type="entry name" value="Big_3_5"/>
</dbReference>
<accession>A0A371P5J5</accession>
<dbReference type="PANTHER" id="PTHR42678">
    <property type="entry name" value="AMIDASE"/>
    <property type="match status" value="1"/>
</dbReference>
<gene>
    <name evidence="4" type="ORF">DX116_17220</name>
</gene>
<evidence type="ECO:0000259" key="2">
    <source>
        <dbReference type="Pfam" id="PF01425"/>
    </source>
</evidence>
<proteinExistence type="predicted"/>
<comment type="caution">
    <text evidence="4">The sequence shown here is derived from an EMBL/GenBank/DDBJ whole genome shotgun (WGS) entry which is preliminary data.</text>
</comment>
<sequence>MSSASSGRRLARLVSLPLASALGVGLLACTPSAQALTSVTTGNGATVNINDARRPGIDTGSIRNVSGSRMEGFGNIFVHVDTPAGDAPRMNDQMMRGFGLTASAPGTYTSTKSVRLDDLLMTRKVQVQASTSTTSFFDTFTNTSDKPLTFKVSFGGSLGSGFTTTGSNPSPNKATVTATSSGDATVDTADTWIAATTPGSTRPTGVVVGSGVDALADQQSDPFTTAYVPTGSRANDLGFVRTLTVDPGETTSLMQYVVVGAVSDAQIAATTASAAAAPDFGGLTLDELCTVSNWKLSDSTLAACAGAQPLAVPAADADVAPTTAVGYDVTGKTIAQLQADMVDGTVTSVQVTKAYLDRIEAYDGGALGFKAFITVAKDAVAQALAADKARASGAKGDLLGVPIALKDLYETKDMPTSGGTLALKDWMPGVDAWQVQKLRAAGAVIIGKTNLSEFANSGSFSESGFKQTWNALYPSKTSFGSSGGSATAVATDMAAAAMGTQTGVSLYAPSTGAGLTSFRGTDGLTSTNGVMPLTWATDYAGPIAKSVTDVASMLDATATQATGNNPDDLLTSRVDNAKRPVEWKSALKADALQGKRIGYVPAAFESTAIADDKAGLAALAQLKKAVEAAGGTLVPLLTGAASAPTNPPASGYTSTGGSVGGEGWERYIAEKRPNPFPFSTATELLRSPLNLPYNQSGSGGTGMDDTSLDNQLRRRDDYKTNAASWMDSSFGATAETVAPVDAVVYPGFLTSVGNNDASSPIFSSDRASGVITQSIGLPTAILPIGSNDEGQSNNVQIVGRAWDDAKVLGLGYALEQQAKAKVHTAFAPALAWSGPAASATSLQLSDTAAVFGRSVSATVSVESDPAATGDVEVEVAGTTVRGTLTGGRATVTLPSDVPVGSHLVTATYQGSKTVAGSRATAMLKVAKRGTTARIRLAKTTVRKGQRALLRVDVDAPARSTVLIYDGSKIIRTVSVGSGKSLRLPKLSPGRHTIRAYVVAGEQYTPVWTSKVKLRVSKKK</sequence>
<dbReference type="AlphaFoldDB" id="A0A371P5J5"/>
<dbReference type="PANTHER" id="PTHR42678:SF34">
    <property type="entry name" value="OS04G0183300 PROTEIN"/>
    <property type="match status" value="1"/>
</dbReference>
<dbReference type="InterPro" id="IPR023631">
    <property type="entry name" value="Amidase_dom"/>
</dbReference>
<evidence type="ECO:0000256" key="1">
    <source>
        <dbReference type="SAM" id="SignalP"/>
    </source>
</evidence>
<feature type="signal peptide" evidence="1">
    <location>
        <begin position="1"/>
        <end position="35"/>
    </location>
</feature>
<keyword evidence="5" id="KW-1185">Reference proteome</keyword>
<dbReference type="Pfam" id="PF01425">
    <property type="entry name" value="Amidase"/>
    <property type="match status" value="1"/>
</dbReference>